<feature type="active site" description="Proton acceptor" evidence="6">
    <location>
        <position position="59"/>
    </location>
</feature>
<comment type="caution">
    <text evidence="12">The sequence shown here is derived from an EMBL/GenBank/DDBJ whole genome shotgun (WGS) entry which is preliminary data.</text>
</comment>
<feature type="domain" description="Plant heme peroxidase family profile" evidence="11">
    <location>
        <begin position="12"/>
        <end position="256"/>
    </location>
</feature>
<feature type="binding site" evidence="7">
    <location>
        <position position="79"/>
    </location>
    <ligand>
        <name>Ca(2+)</name>
        <dbReference type="ChEBI" id="CHEBI:29108"/>
        <label>1</label>
    </ligand>
</feature>
<feature type="binding site" evidence="7">
    <location>
        <position position="213"/>
    </location>
    <ligand>
        <name>Ca(2+)</name>
        <dbReference type="ChEBI" id="CHEBI:29108"/>
        <label>2</label>
    </ligand>
</feature>
<dbReference type="GO" id="GO:0034599">
    <property type="term" value="P:cellular response to oxidative stress"/>
    <property type="evidence" value="ECO:0007669"/>
    <property type="project" value="InterPro"/>
</dbReference>
<keyword evidence="7 10" id="KW-0106">Calcium</keyword>
<dbReference type="Gene3D" id="1.10.420.10">
    <property type="entry name" value="Peroxidase, domain 2"/>
    <property type="match status" value="1"/>
</dbReference>
<keyword evidence="7 10" id="KW-0479">Metal-binding</keyword>
<evidence type="ECO:0000256" key="3">
    <source>
        <dbReference type="ARBA" id="ARBA00022617"/>
    </source>
</evidence>
<keyword evidence="2 10" id="KW-0575">Peroxidase</keyword>
<dbReference type="GO" id="GO:0000302">
    <property type="term" value="P:response to reactive oxygen species"/>
    <property type="evidence" value="ECO:0007669"/>
    <property type="project" value="TreeGrafter"/>
</dbReference>
<feature type="binding site" evidence="7">
    <location>
        <position position="218"/>
    </location>
    <ligand>
        <name>Ca(2+)</name>
        <dbReference type="ChEBI" id="CHEBI:29108"/>
        <label>2</label>
    </ligand>
</feature>
<dbReference type="PRINTS" id="PR00462">
    <property type="entry name" value="LIGNINASE"/>
</dbReference>
<dbReference type="GO" id="GO:0046872">
    <property type="term" value="F:metal ion binding"/>
    <property type="evidence" value="ECO:0007669"/>
    <property type="project" value="UniProtKB-UniRule"/>
</dbReference>
<feature type="binding site" evidence="7">
    <location>
        <position position="77"/>
    </location>
    <ligand>
        <name>Ca(2+)</name>
        <dbReference type="ChEBI" id="CHEBI:29108"/>
        <label>1</label>
    </ligand>
</feature>
<dbReference type="Gene3D" id="1.10.520.10">
    <property type="match status" value="1"/>
</dbReference>
<evidence type="ECO:0000256" key="5">
    <source>
        <dbReference type="ARBA" id="ARBA00023180"/>
    </source>
</evidence>
<feature type="binding site" description="axial binding residue" evidence="7">
    <location>
        <position position="191"/>
    </location>
    <ligand>
        <name>heme b</name>
        <dbReference type="ChEBI" id="CHEBI:60344"/>
    </ligand>
    <ligandPart>
        <name>Fe</name>
        <dbReference type="ChEBI" id="CHEBI:18248"/>
    </ligandPart>
</feature>
<proteinExistence type="inferred from homology"/>
<evidence type="ECO:0000313" key="12">
    <source>
        <dbReference type="EMBL" id="RMZ35227.1"/>
    </source>
</evidence>
<organism evidence="12 13">
    <name type="scientific">Hortaea werneckii</name>
    <name type="common">Black yeast</name>
    <name type="synonym">Cladosporium werneckii</name>
    <dbReference type="NCBI Taxonomy" id="91943"/>
    <lineage>
        <taxon>Eukaryota</taxon>
        <taxon>Fungi</taxon>
        <taxon>Dikarya</taxon>
        <taxon>Ascomycota</taxon>
        <taxon>Pezizomycotina</taxon>
        <taxon>Dothideomycetes</taxon>
        <taxon>Dothideomycetidae</taxon>
        <taxon>Mycosphaerellales</taxon>
        <taxon>Teratosphaeriaceae</taxon>
        <taxon>Hortaea</taxon>
    </lineage>
</organism>
<dbReference type="AlphaFoldDB" id="A0A3M7JBM9"/>
<dbReference type="GO" id="GO:0020037">
    <property type="term" value="F:heme binding"/>
    <property type="evidence" value="ECO:0007669"/>
    <property type="project" value="UniProtKB-UniRule"/>
</dbReference>
<feature type="chain" id="PRO_5017850763" description="Peroxidase" evidence="10">
    <location>
        <begin position="21"/>
        <end position="296"/>
    </location>
</feature>
<dbReference type="InterPro" id="IPR001621">
    <property type="entry name" value="Ligninase"/>
</dbReference>
<evidence type="ECO:0000256" key="6">
    <source>
        <dbReference type="PIRSR" id="PIRSR601621-1"/>
    </source>
</evidence>
<evidence type="ECO:0000256" key="7">
    <source>
        <dbReference type="PIRSR" id="PIRSR601621-2"/>
    </source>
</evidence>
<dbReference type="EMBL" id="QWIT01000008">
    <property type="protein sequence ID" value="RMZ35227.1"/>
    <property type="molecule type" value="Genomic_DNA"/>
</dbReference>
<feature type="disulfide bond" evidence="9">
    <location>
        <begin position="46"/>
        <end position="133"/>
    </location>
</feature>
<dbReference type="Proteomes" id="UP000281677">
    <property type="component" value="Unassembled WGS sequence"/>
</dbReference>
<dbReference type="GO" id="GO:0042744">
    <property type="term" value="P:hydrogen peroxide catabolic process"/>
    <property type="evidence" value="ECO:0007669"/>
    <property type="project" value="TreeGrafter"/>
</dbReference>
<dbReference type="InterPro" id="IPR002016">
    <property type="entry name" value="Haem_peroxidase"/>
</dbReference>
<feature type="site" description="Transition state stabilizer" evidence="8">
    <location>
        <position position="55"/>
    </location>
</feature>
<sequence length="296" mass="31599">MVQITSCVLALSLLFSYTQAANDTLSSCPQVWSSIASDLKRNFAGCNNLARSAVRFAFHDSAGYSVKNPTYSPASGGADGSLLLSDEEVSRSDQNPLQGFRSFLLGKYNGYKDQDVTAADFVQVAGMIGVKACPCGPVVKTVVGRKDNSNATPDGLLPQAFGQGADYQTLIDLWADKGFSPRELAALIGAHSTSRAFAQQQNGIPTGGQQDSTPRVWDVKYYSQTQSQSPPRGVYRFQSDVNLANPETETGKAFSDFARNPGTWAAEFSAAFYKLSIAGISEDVVAGLIDCTAVVQ</sequence>
<feature type="binding site" evidence="7">
    <location>
        <position position="211"/>
    </location>
    <ligand>
        <name>Ca(2+)</name>
        <dbReference type="ChEBI" id="CHEBI:29108"/>
        <label>2</label>
    </ligand>
</feature>
<name>A0A3M7JBM9_HORWE</name>
<evidence type="ECO:0000256" key="4">
    <source>
        <dbReference type="ARBA" id="ARBA00023002"/>
    </source>
</evidence>
<keyword evidence="4 10" id="KW-0560">Oxidoreductase</keyword>
<evidence type="ECO:0000256" key="9">
    <source>
        <dbReference type="PIRSR" id="PIRSR601621-4"/>
    </source>
</evidence>
<accession>A0A3M7JBM9</accession>
<comment type="cofactor">
    <cofactor evidence="7 10">
        <name>Ca(2+)</name>
        <dbReference type="ChEBI" id="CHEBI:29108"/>
    </cofactor>
    <text evidence="7 10">Binds 2 calcium ions per subunit.</text>
</comment>
<feature type="binding site" evidence="7">
    <location>
        <position position="192"/>
    </location>
    <ligand>
        <name>Ca(2+)</name>
        <dbReference type="ChEBI" id="CHEBI:29108"/>
        <label>2</label>
    </ligand>
</feature>
<dbReference type="InterPro" id="IPR044831">
    <property type="entry name" value="Ccp1-like"/>
</dbReference>
<dbReference type="Pfam" id="PF00141">
    <property type="entry name" value="peroxidase"/>
    <property type="match status" value="1"/>
</dbReference>
<keyword evidence="9" id="KW-1015">Disulfide bond</keyword>
<dbReference type="VEuPathDB" id="FungiDB:BTJ68_02446"/>
<evidence type="ECO:0000256" key="8">
    <source>
        <dbReference type="PIRSR" id="PIRSR601621-3"/>
    </source>
</evidence>
<dbReference type="OrthoDB" id="2113341at2759"/>
<dbReference type="EC" id="1.11.1.-" evidence="10"/>
<evidence type="ECO:0000256" key="1">
    <source>
        <dbReference type="ARBA" id="ARBA00006089"/>
    </source>
</evidence>
<dbReference type="PRINTS" id="PR00458">
    <property type="entry name" value="PEROXIDASE"/>
</dbReference>
<comment type="similarity">
    <text evidence="1 10">Belongs to the peroxidase family. Ligninase subfamily.</text>
</comment>
<keyword evidence="3 7" id="KW-0349">Heme</keyword>
<protein>
    <recommendedName>
        <fullName evidence="10">Peroxidase</fullName>
        <ecNumber evidence="10">1.11.1.-</ecNumber>
    </recommendedName>
</protein>
<comment type="cofactor">
    <cofactor evidence="7">
        <name>heme b</name>
        <dbReference type="ChEBI" id="CHEBI:60344"/>
    </cofactor>
    <text evidence="7">Binds 1 heme b (iron(II)-protoporphyrin IX) group per subunit.</text>
</comment>
<keyword evidence="7" id="KW-0408">Iron</keyword>
<dbReference type="SUPFAM" id="SSF48113">
    <property type="entry name" value="Heme-dependent peroxidases"/>
    <property type="match status" value="1"/>
</dbReference>
<evidence type="ECO:0000256" key="10">
    <source>
        <dbReference type="RuleBase" id="RU363051"/>
    </source>
</evidence>
<feature type="signal peptide" evidence="10">
    <location>
        <begin position="1"/>
        <end position="20"/>
    </location>
</feature>
<feature type="binding site" evidence="7">
    <location>
        <position position="81"/>
    </location>
    <ligand>
        <name>Ca(2+)</name>
        <dbReference type="ChEBI" id="CHEBI:29108"/>
        <label>1</label>
    </ligand>
</feature>
<dbReference type="PROSITE" id="PS50873">
    <property type="entry name" value="PEROXIDASE_4"/>
    <property type="match status" value="1"/>
</dbReference>
<evidence type="ECO:0000313" key="13">
    <source>
        <dbReference type="Proteomes" id="UP000281677"/>
    </source>
</evidence>
<keyword evidence="5" id="KW-0325">Glycoprotein</keyword>
<keyword evidence="10" id="KW-0732">Signal</keyword>
<gene>
    <name evidence="12" type="ORF">D0859_00631</name>
</gene>
<evidence type="ECO:0000259" key="11">
    <source>
        <dbReference type="PROSITE" id="PS50873"/>
    </source>
</evidence>
<dbReference type="GO" id="GO:0004601">
    <property type="term" value="F:peroxidase activity"/>
    <property type="evidence" value="ECO:0007669"/>
    <property type="project" value="UniProtKB-KW"/>
</dbReference>
<reference evidence="12 13" key="1">
    <citation type="journal article" date="2018" name="BMC Genomics">
        <title>Genomic evidence for intraspecific hybridization in a clonal and extremely halotolerant yeast.</title>
        <authorList>
            <person name="Gostincar C."/>
            <person name="Stajich J.E."/>
            <person name="Zupancic J."/>
            <person name="Zalar P."/>
            <person name="Gunde-Cimerman N."/>
        </authorList>
    </citation>
    <scope>NUCLEOTIDE SEQUENCE [LARGE SCALE GENOMIC DNA]</scope>
    <source>
        <strain evidence="12 13">EXF-120</strain>
    </source>
</reference>
<dbReference type="InterPro" id="IPR010255">
    <property type="entry name" value="Haem_peroxidase_sf"/>
</dbReference>
<dbReference type="PANTHER" id="PTHR31356">
    <property type="entry name" value="THYLAKOID LUMENAL 29 KDA PROTEIN, CHLOROPLASTIC-RELATED"/>
    <property type="match status" value="1"/>
</dbReference>
<dbReference type="PANTHER" id="PTHR31356:SF66">
    <property type="entry name" value="CATALASE-PEROXIDASE"/>
    <property type="match status" value="1"/>
</dbReference>
<feature type="binding site" evidence="7">
    <location>
        <position position="60"/>
    </location>
    <ligand>
        <name>Ca(2+)</name>
        <dbReference type="ChEBI" id="CHEBI:29108"/>
        <label>1</label>
    </ligand>
</feature>
<evidence type="ECO:0000256" key="2">
    <source>
        <dbReference type="ARBA" id="ARBA00022559"/>
    </source>
</evidence>